<evidence type="ECO:0000313" key="8">
    <source>
        <dbReference type="Proteomes" id="UP000182135"/>
    </source>
</evidence>
<keyword evidence="1" id="KW-0813">Transport</keyword>
<reference evidence="6 9" key="2">
    <citation type="submission" date="2018-03" db="EMBL/GenBank/DDBJ databases">
        <title>The uncultured portion of the human microbiome is neutrally assembled.</title>
        <authorList>
            <person name="Jeraldo P."/>
            <person name="Boardman L."/>
            <person name="White B.A."/>
            <person name="Nelson H."/>
            <person name="Goldenfeld N."/>
            <person name="Chia N."/>
        </authorList>
    </citation>
    <scope>NUCLEOTIDE SEQUENCE [LARGE SCALE GENOMIC DNA]</scope>
    <source>
        <strain evidence="6">CIM:MAG 903</strain>
    </source>
</reference>
<evidence type="ECO:0000256" key="3">
    <source>
        <dbReference type="ARBA" id="ARBA00022840"/>
    </source>
</evidence>
<dbReference type="AlphaFoldDB" id="A0A1I2N2M1"/>
<dbReference type="InterPro" id="IPR050093">
    <property type="entry name" value="ABC_SmlMolc_Importer"/>
</dbReference>
<dbReference type="GO" id="GO:0016887">
    <property type="term" value="F:ATP hydrolysis activity"/>
    <property type="evidence" value="ECO:0007669"/>
    <property type="project" value="InterPro"/>
</dbReference>
<evidence type="ECO:0000256" key="4">
    <source>
        <dbReference type="ARBA" id="ARBA00066388"/>
    </source>
</evidence>
<dbReference type="PANTHER" id="PTHR42781">
    <property type="entry name" value="SPERMIDINE/PUTRESCINE IMPORT ATP-BINDING PROTEIN POTA"/>
    <property type="match status" value="1"/>
</dbReference>
<evidence type="ECO:0000256" key="2">
    <source>
        <dbReference type="ARBA" id="ARBA00022741"/>
    </source>
</evidence>
<accession>A0A1I2N2M1</accession>
<keyword evidence="8" id="KW-1185">Reference proteome</keyword>
<dbReference type="SMART" id="SM00382">
    <property type="entry name" value="AAA"/>
    <property type="match status" value="1"/>
</dbReference>
<dbReference type="eggNOG" id="COG3842">
    <property type="taxonomic scope" value="Bacteria"/>
</dbReference>
<dbReference type="Gene3D" id="3.40.50.300">
    <property type="entry name" value="P-loop containing nucleotide triphosphate hydrolases"/>
    <property type="match status" value="1"/>
</dbReference>
<protein>
    <recommendedName>
        <fullName evidence="4">ABC-type quaternary amine transporter</fullName>
        <ecNumber evidence="4">7.6.2.9</ecNumber>
    </recommendedName>
</protein>
<keyword evidence="3 7" id="KW-0067">ATP-binding</keyword>
<reference evidence="7 8" key="1">
    <citation type="submission" date="2016-10" db="EMBL/GenBank/DDBJ databases">
        <authorList>
            <person name="de Groot N.N."/>
        </authorList>
    </citation>
    <scope>NUCLEOTIDE SEQUENCE [LARGE SCALE GENOMIC DNA]</scope>
    <source>
        <strain evidence="7 8">NLAE-zl-G419</strain>
    </source>
</reference>
<dbReference type="PROSITE" id="PS00211">
    <property type="entry name" value="ABC_TRANSPORTER_1"/>
    <property type="match status" value="1"/>
</dbReference>
<dbReference type="GO" id="GO:0015418">
    <property type="term" value="F:ABC-type quaternary ammonium compound transporting activity"/>
    <property type="evidence" value="ECO:0007669"/>
    <property type="project" value="UniProtKB-EC"/>
</dbReference>
<dbReference type="PANTHER" id="PTHR42781:SF4">
    <property type="entry name" value="SPERMIDINE_PUTRESCINE IMPORT ATP-BINDING PROTEIN POTA"/>
    <property type="match status" value="1"/>
</dbReference>
<dbReference type="InterPro" id="IPR003593">
    <property type="entry name" value="AAA+_ATPase"/>
</dbReference>
<dbReference type="EMBL" id="QAMZ01000005">
    <property type="protein sequence ID" value="PWL55540.1"/>
    <property type="molecule type" value="Genomic_DNA"/>
</dbReference>
<dbReference type="PROSITE" id="PS50893">
    <property type="entry name" value="ABC_TRANSPORTER_2"/>
    <property type="match status" value="1"/>
</dbReference>
<dbReference type="InterPro" id="IPR027417">
    <property type="entry name" value="P-loop_NTPase"/>
</dbReference>
<feature type="domain" description="ABC transporter" evidence="5">
    <location>
        <begin position="4"/>
        <end position="234"/>
    </location>
</feature>
<name>A0A1I2N2M1_9CLOT</name>
<dbReference type="Proteomes" id="UP000246114">
    <property type="component" value="Unassembled WGS sequence"/>
</dbReference>
<evidence type="ECO:0000259" key="5">
    <source>
        <dbReference type="PROSITE" id="PS50893"/>
    </source>
</evidence>
<dbReference type="RefSeq" id="WP_027639219.1">
    <property type="nucleotide sequence ID" value="NZ_FOOE01000018.1"/>
</dbReference>
<dbReference type="InterPro" id="IPR003439">
    <property type="entry name" value="ABC_transporter-like_ATP-bd"/>
</dbReference>
<proteinExistence type="predicted"/>
<gene>
    <name evidence="6" type="ORF">DBY38_01010</name>
    <name evidence="7" type="ORF">SAMN04487885_11815</name>
</gene>
<evidence type="ECO:0000313" key="7">
    <source>
        <dbReference type="EMBL" id="SFF97099.1"/>
    </source>
</evidence>
<keyword evidence="2" id="KW-0547">Nucleotide-binding</keyword>
<dbReference type="Pfam" id="PF00005">
    <property type="entry name" value="ABC_tran"/>
    <property type="match status" value="1"/>
</dbReference>
<dbReference type="SUPFAM" id="SSF50331">
    <property type="entry name" value="MOP-like"/>
    <property type="match status" value="1"/>
</dbReference>
<dbReference type="EC" id="7.6.2.9" evidence="4"/>
<dbReference type="STRING" id="1529.SAMN04487885_11815"/>
<dbReference type="FunFam" id="3.40.50.300:FF:000425">
    <property type="entry name" value="Probable ABC transporter, ATP-binding subunit"/>
    <property type="match status" value="1"/>
</dbReference>
<dbReference type="GO" id="GO:0005524">
    <property type="term" value="F:ATP binding"/>
    <property type="evidence" value="ECO:0007669"/>
    <property type="project" value="UniProtKB-KW"/>
</dbReference>
<dbReference type="InterPro" id="IPR008995">
    <property type="entry name" value="Mo/tungstate-bd_C_term_dom"/>
</dbReference>
<evidence type="ECO:0000313" key="6">
    <source>
        <dbReference type="EMBL" id="PWL55540.1"/>
    </source>
</evidence>
<organism evidence="7 8">
    <name type="scientific">Clostridium cadaveris</name>
    <dbReference type="NCBI Taxonomy" id="1529"/>
    <lineage>
        <taxon>Bacteria</taxon>
        <taxon>Bacillati</taxon>
        <taxon>Bacillota</taxon>
        <taxon>Clostridia</taxon>
        <taxon>Eubacteriales</taxon>
        <taxon>Clostridiaceae</taxon>
        <taxon>Clostridium</taxon>
    </lineage>
</organism>
<dbReference type="InterPro" id="IPR017871">
    <property type="entry name" value="ABC_transporter-like_CS"/>
</dbReference>
<dbReference type="OrthoDB" id="9802264at2"/>
<dbReference type="Proteomes" id="UP000182135">
    <property type="component" value="Unassembled WGS sequence"/>
</dbReference>
<dbReference type="EMBL" id="FOOE01000018">
    <property type="protein sequence ID" value="SFF97099.1"/>
    <property type="molecule type" value="Genomic_DNA"/>
</dbReference>
<dbReference type="SUPFAM" id="SSF52540">
    <property type="entry name" value="P-loop containing nucleoside triphosphate hydrolases"/>
    <property type="match status" value="1"/>
</dbReference>
<evidence type="ECO:0000256" key="1">
    <source>
        <dbReference type="ARBA" id="ARBA00022448"/>
    </source>
</evidence>
<sequence length="324" mass="36488">MGKVILKDINHSFGKTEVLHNINLEIQDGELFTLLGPSGCGKTTLLRIIAGFIKPTTGSVLLNKDNITSLPPEKRNIGTVFQNYALFPNMNVEDNILYGLKIRKLNKTELDHRLKHYLDLVGMYEYRKRKISELSGGQQQRVALARSLAIEPNVLLLDEPMSNLDAALREKMREEIRSLQQKLKITTLFITHDQREALSISDKIAVIKDGRCIQQGTPEEIYNSPINEFVANFVGESTILSKDEASAFGIKTEQNSLYIRPEKFKLLPIDNSYGLEGKVLKKTFNGGFIEYKVSVSNKVLSIIQLNDGHIKNVGDLVKVTLINY</sequence>
<evidence type="ECO:0000313" key="9">
    <source>
        <dbReference type="Proteomes" id="UP000246114"/>
    </source>
</evidence>